<dbReference type="InterPro" id="IPR036291">
    <property type="entry name" value="NAD(P)-bd_dom_sf"/>
</dbReference>
<dbReference type="PANTHER" id="PTHR43431">
    <property type="entry name" value="OXIDOREDUCTASE, SHORT CHAIN DEHYDROGENASE/REDUCTASE FAMILY (AFU_ORTHOLOGUE AFUA_5G14000)"/>
    <property type="match status" value="1"/>
</dbReference>
<accession>A0A517LM49</accession>
<proteinExistence type="predicted"/>
<dbReference type="AlphaFoldDB" id="A0A517LM49"/>
<protein>
    <recommendedName>
        <fullName evidence="3">7-alpha-hydroxysteroid dehydrogenase</fullName>
    </recommendedName>
</protein>
<dbReference type="STRING" id="50376.A0A517LM49"/>
<sequence>MASNLYAIIAGVGPGTGAALALKFAKKYPVVLLARRPESYLTLVEDIKKDGGEAVGISTDVASEESVKKAFEKIEGVFGKEGACAAAIFNASGRLSRKPFLEQTIDEFSNPYDVNCRGGFLFSQAILPHLLRASQSTPPLPPSLIFTGATASLKASATFSSFAVGKFATRALAQSLAREFGPKGVHVAHVIIDGVIDLESSKEYLKDSGPDAKIDPQAIADTYWYLHTQPRSAFTFEMEVRPFIEKW</sequence>
<organism evidence="1 2">
    <name type="scientific">Venturia effusa</name>
    <dbReference type="NCBI Taxonomy" id="50376"/>
    <lineage>
        <taxon>Eukaryota</taxon>
        <taxon>Fungi</taxon>
        <taxon>Dikarya</taxon>
        <taxon>Ascomycota</taxon>
        <taxon>Pezizomycotina</taxon>
        <taxon>Dothideomycetes</taxon>
        <taxon>Pleosporomycetidae</taxon>
        <taxon>Venturiales</taxon>
        <taxon>Venturiaceae</taxon>
        <taxon>Venturia</taxon>
    </lineage>
</organism>
<evidence type="ECO:0000313" key="2">
    <source>
        <dbReference type="Proteomes" id="UP000316270"/>
    </source>
</evidence>
<dbReference type="PANTHER" id="PTHR43431:SF7">
    <property type="entry name" value="OXIDOREDUCTASE, SHORT CHAIN DEHYDROGENASE_REDUCTASE FAMILY (AFU_ORTHOLOGUE AFUA_5G14000)"/>
    <property type="match status" value="1"/>
</dbReference>
<dbReference type="InterPro" id="IPR002347">
    <property type="entry name" value="SDR_fam"/>
</dbReference>
<keyword evidence="2" id="KW-1185">Reference proteome</keyword>
<dbReference type="Pfam" id="PF00106">
    <property type="entry name" value="adh_short"/>
    <property type="match status" value="1"/>
</dbReference>
<dbReference type="Proteomes" id="UP000316270">
    <property type="component" value="Chromosome 16"/>
</dbReference>
<dbReference type="SUPFAM" id="SSF51735">
    <property type="entry name" value="NAD(P)-binding Rossmann-fold domains"/>
    <property type="match status" value="1"/>
</dbReference>
<dbReference type="OrthoDB" id="5399006at2759"/>
<evidence type="ECO:0008006" key="3">
    <source>
        <dbReference type="Google" id="ProtNLM"/>
    </source>
</evidence>
<dbReference type="Gene3D" id="3.40.50.720">
    <property type="entry name" value="NAD(P)-binding Rossmann-like Domain"/>
    <property type="match status" value="1"/>
</dbReference>
<dbReference type="EMBL" id="CP042200">
    <property type="protein sequence ID" value="QDS76713.1"/>
    <property type="molecule type" value="Genomic_DNA"/>
</dbReference>
<name>A0A517LM49_9PEZI</name>
<gene>
    <name evidence="1" type="ORF">FKW77_000940</name>
</gene>
<reference evidence="1 2" key="1">
    <citation type="submission" date="2019-07" db="EMBL/GenBank/DDBJ databases">
        <title>Finished genome of Venturia effusa.</title>
        <authorList>
            <person name="Young C.A."/>
            <person name="Cox M.P."/>
            <person name="Ganley A.R.D."/>
            <person name="David W.J."/>
        </authorList>
    </citation>
    <scope>NUCLEOTIDE SEQUENCE [LARGE SCALE GENOMIC DNA]</scope>
    <source>
        <strain evidence="2">albino</strain>
    </source>
</reference>
<evidence type="ECO:0000313" key="1">
    <source>
        <dbReference type="EMBL" id="QDS76713.1"/>
    </source>
</evidence>